<reference evidence="1 2" key="1">
    <citation type="submission" date="2015-02" db="EMBL/GenBank/DDBJ databases">
        <title>Genome Sequencing of Rickettsiales.</title>
        <authorList>
            <person name="Daugherty S.C."/>
            <person name="Su Q."/>
            <person name="Abolude K."/>
            <person name="Beier-Sexton M."/>
            <person name="Carlyon J.A."/>
            <person name="Carter R."/>
            <person name="Day N.P."/>
            <person name="Dumler S.J."/>
            <person name="Dyachenko V."/>
            <person name="Godinez A."/>
            <person name="Kurtti T.J."/>
            <person name="Lichay M."/>
            <person name="Mullins K.E."/>
            <person name="Ott S."/>
            <person name="Pappas-Brown V."/>
            <person name="Paris D.H."/>
            <person name="Patel P."/>
            <person name="Richards A.L."/>
            <person name="Sadzewicz L."/>
            <person name="Sears K."/>
            <person name="Seidman D."/>
            <person name="Sengamalay N."/>
            <person name="Stenos J."/>
            <person name="Tallon L.J."/>
            <person name="Vincent G."/>
            <person name="Fraser C.M."/>
            <person name="Munderloh U."/>
            <person name="Dunning-Hotopp J.C."/>
        </authorList>
    </citation>
    <scope>NUCLEOTIDE SEQUENCE [LARGE SCALE GENOMIC DNA]</scope>
    <source>
        <strain evidence="1 2">RML An4</strain>
    </source>
</reference>
<evidence type="ECO:0000313" key="2">
    <source>
        <dbReference type="Proteomes" id="UP000033661"/>
    </source>
</evidence>
<dbReference type="AlphaFoldDB" id="A0A0F3QBD8"/>
<comment type="caution">
    <text evidence="1">The sequence shown here is derived from an EMBL/GenBank/DDBJ whole genome shotgun (WGS) entry which is preliminary data.</text>
</comment>
<dbReference type="Pfam" id="PF13412">
    <property type="entry name" value="HTH_24"/>
    <property type="match status" value="1"/>
</dbReference>
<organism evidence="1 2">
    <name type="scientific">Rickettsia bellii str. RML An4</name>
    <dbReference type="NCBI Taxonomy" id="1359193"/>
    <lineage>
        <taxon>Bacteria</taxon>
        <taxon>Pseudomonadati</taxon>
        <taxon>Pseudomonadota</taxon>
        <taxon>Alphaproteobacteria</taxon>
        <taxon>Rickettsiales</taxon>
        <taxon>Rickettsiaceae</taxon>
        <taxon>Rickettsieae</taxon>
        <taxon>Rickettsia</taxon>
        <taxon>belli group</taxon>
    </lineage>
</organism>
<name>A0A0F3QBD8_RICBE</name>
<sequence length="102" mass="11479">MSRAERINALIVKWQIKVGSNRSNSVDQEIIKNLAVTPFCTINNISKKFSVAFTTAQRAINKLEKLGIILQTSTGKRDKIYCATDILKILEEPTRITENLNS</sequence>
<gene>
    <name evidence="1" type="ORF">RBEAN4_0469</name>
</gene>
<protein>
    <submittedName>
        <fullName evidence="1">DeoR-like helix-turn-helix domain protein</fullName>
    </submittedName>
</protein>
<evidence type="ECO:0000313" key="1">
    <source>
        <dbReference type="EMBL" id="KJV89491.1"/>
    </source>
</evidence>
<dbReference type="PATRIC" id="fig|1359193.3.peg.452"/>
<keyword evidence="2" id="KW-1185">Reference proteome</keyword>
<proteinExistence type="predicted"/>
<dbReference type="EMBL" id="LAOI01000001">
    <property type="protein sequence ID" value="KJV89491.1"/>
    <property type="molecule type" value="Genomic_DNA"/>
</dbReference>
<dbReference type="Gene3D" id="1.10.10.10">
    <property type="entry name" value="Winged helix-like DNA-binding domain superfamily/Winged helix DNA-binding domain"/>
    <property type="match status" value="1"/>
</dbReference>
<dbReference type="SUPFAM" id="SSF46785">
    <property type="entry name" value="Winged helix' DNA-binding domain"/>
    <property type="match status" value="1"/>
</dbReference>
<dbReference type="InterPro" id="IPR036388">
    <property type="entry name" value="WH-like_DNA-bd_sf"/>
</dbReference>
<accession>A0A0F3QBD8</accession>
<dbReference type="InterPro" id="IPR036390">
    <property type="entry name" value="WH_DNA-bd_sf"/>
</dbReference>
<dbReference type="Proteomes" id="UP000033661">
    <property type="component" value="Unassembled WGS sequence"/>
</dbReference>